<protein>
    <submittedName>
        <fullName evidence="8">Homodimeric glycerol 3-phosphate dehydrogenase (Quinone)</fullName>
        <ecNumber evidence="8">1.1.5.3</ecNumber>
    </submittedName>
</protein>
<dbReference type="InterPro" id="IPR006076">
    <property type="entry name" value="FAD-dep_OxRdtase"/>
</dbReference>
<evidence type="ECO:0000256" key="1">
    <source>
        <dbReference type="ARBA" id="ARBA00001974"/>
    </source>
</evidence>
<feature type="domain" description="Alpha-glycerophosphate oxidase C-terminal" evidence="7">
    <location>
        <begin position="374"/>
        <end position="482"/>
    </location>
</feature>
<dbReference type="HOGENOM" id="CLU_015740_5_0_5"/>
<dbReference type="InterPro" id="IPR031656">
    <property type="entry name" value="DAO_C"/>
</dbReference>
<dbReference type="PANTHER" id="PTHR11985:SF15">
    <property type="entry name" value="GLYCEROL-3-PHOSPHATE DEHYDROGENASE, MITOCHONDRIAL"/>
    <property type="match status" value="1"/>
</dbReference>
<dbReference type="Gene3D" id="6.10.250.1890">
    <property type="match status" value="1"/>
</dbReference>
<sequence length="489" mass="54112">METPYDLAVIGGGVNGAAIARDACGRGLSVLLLERGDLAQGTSSASTKLIHGGLRYLEHREFALVAEALHERETLWRQAPHIIWPMRFVLPIVPEGRPWWMLRAGLWLYDRIGGRKALPPASRVRLDGRMGLQPEIRRGYEYSDCWVDDARLVVLLARDAADRGAEVRTRCPVTALRREGHLWRIEAGGDVFHAAMTVNAAGPQVGEIMDRAHAPRPALLRRVRGSHIVVPRLHDDPRALFLQLADGRIYFAIPWQYAFTLIGTTDSEEGADADPPHATEEEIAYLLDAANHYFRRSLRREDVVWTYAGVRLLADDGSGRPEAATRGYRLEVDRGRDRHSAPMLSVLGGKITTHRTLAEAALERLGVTDNAGWTASAPLPGGDFTPDGLDEADNLAPVEQEIAAQAQQLSRPTIHRLARAYGTEALGFVRGDMGRHIGQGFTEAELDHLTGREWAQTAEDVLWRRSKLGMWFSAEEVAALKAALGEEVR</sequence>
<dbReference type="Proteomes" id="UP000009134">
    <property type="component" value="Chromosome"/>
</dbReference>
<evidence type="ECO:0000256" key="3">
    <source>
        <dbReference type="ARBA" id="ARBA00022630"/>
    </source>
</evidence>
<feature type="domain" description="FAD dependent oxidoreductase" evidence="6">
    <location>
        <begin position="6"/>
        <end position="317"/>
    </location>
</feature>
<dbReference type="Gene3D" id="3.50.50.60">
    <property type="entry name" value="FAD/NAD(P)-binding domain"/>
    <property type="match status" value="1"/>
</dbReference>
<gene>
    <name evidence="8" type="ordered locus">Saro_0085</name>
</gene>
<evidence type="ECO:0000256" key="4">
    <source>
        <dbReference type="ARBA" id="ARBA00022827"/>
    </source>
</evidence>
<dbReference type="PANTHER" id="PTHR11985">
    <property type="entry name" value="GLYCEROL-3-PHOSPHATE DEHYDROGENASE"/>
    <property type="match status" value="1"/>
</dbReference>
<comment type="similarity">
    <text evidence="2">Belongs to the FAD-dependent glycerol-3-phosphate dehydrogenase family.</text>
</comment>
<dbReference type="NCBIfam" id="NF008899">
    <property type="entry name" value="PRK12266.1"/>
    <property type="match status" value="1"/>
</dbReference>
<dbReference type="GO" id="GO:0004368">
    <property type="term" value="F:glycerol-3-phosphate dehydrogenase (quinone) activity"/>
    <property type="evidence" value="ECO:0007669"/>
    <property type="project" value="UniProtKB-EC"/>
</dbReference>
<dbReference type="Gene3D" id="3.30.9.10">
    <property type="entry name" value="D-Amino Acid Oxidase, subunit A, domain 2"/>
    <property type="match status" value="1"/>
</dbReference>
<name>Q2GC89_NOVAD</name>
<dbReference type="STRING" id="279238.Saro_0085"/>
<comment type="cofactor">
    <cofactor evidence="1">
        <name>FAD</name>
        <dbReference type="ChEBI" id="CHEBI:57692"/>
    </cofactor>
</comment>
<reference evidence="9" key="1">
    <citation type="submission" date="2006-01" db="EMBL/GenBank/DDBJ databases">
        <title>Complete sequence of Novosphingobium aromaticivorans DSM 12444.</title>
        <authorList>
            <consortium name="US DOE Joint Genome Institute"/>
            <person name="Copeland A."/>
            <person name="Lucas S."/>
            <person name="Lapidus A."/>
            <person name="Barry K."/>
            <person name="Detter J.C."/>
            <person name="Glavina T."/>
            <person name="Hammon N."/>
            <person name="Israni S."/>
            <person name="Pitluck S."/>
            <person name="Chain P."/>
            <person name="Malfatti S."/>
            <person name="Shin M."/>
            <person name="Vergez L."/>
            <person name="Schmutz J."/>
            <person name="Larimer F."/>
            <person name="Land M."/>
            <person name="Kyrpides N."/>
            <person name="Ivanova N."/>
            <person name="Fredrickson J."/>
            <person name="Balkwill D."/>
            <person name="Romine M.F."/>
            <person name="Richardson P."/>
        </authorList>
    </citation>
    <scope>NUCLEOTIDE SEQUENCE [LARGE SCALE GENOMIC DNA]</scope>
    <source>
        <strain evidence="9">ATCC 700278 / DSM 12444 / CCUG 56034 / CIP 105152 / NBRC 16084 / F199</strain>
    </source>
</reference>
<keyword evidence="4" id="KW-0274">FAD</keyword>
<evidence type="ECO:0000313" key="8">
    <source>
        <dbReference type="EMBL" id="ABD24534.1"/>
    </source>
</evidence>
<keyword evidence="3" id="KW-0285">Flavoprotein</keyword>
<dbReference type="NCBIfam" id="NF009906">
    <property type="entry name" value="PRK13369.1"/>
    <property type="match status" value="1"/>
</dbReference>
<evidence type="ECO:0000256" key="5">
    <source>
        <dbReference type="ARBA" id="ARBA00023002"/>
    </source>
</evidence>
<keyword evidence="9" id="KW-1185">Reference proteome</keyword>
<accession>Q2GC89</accession>
<dbReference type="InterPro" id="IPR000447">
    <property type="entry name" value="G3P_DH_FAD-dep"/>
</dbReference>
<dbReference type="Gene3D" id="1.10.8.870">
    <property type="entry name" value="Alpha-glycerophosphate oxidase, cap domain"/>
    <property type="match status" value="1"/>
</dbReference>
<dbReference type="SUPFAM" id="SSF51905">
    <property type="entry name" value="FAD/NAD(P)-binding domain"/>
    <property type="match status" value="1"/>
</dbReference>
<organism evidence="8 9">
    <name type="scientific">Novosphingobium aromaticivorans (strain ATCC 700278 / DSM 12444 / CCUG 56034 / CIP 105152 / NBRC 16084 / F199)</name>
    <dbReference type="NCBI Taxonomy" id="279238"/>
    <lineage>
        <taxon>Bacteria</taxon>
        <taxon>Pseudomonadati</taxon>
        <taxon>Pseudomonadota</taxon>
        <taxon>Alphaproteobacteria</taxon>
        <taxon>Sphingomonadales</taxon>
        <taxon>Sphingomonadaceae</taxon>
        <taxon>Novosphingobium</taxon>
    </lineage>
</organism>
<evidence type="ECO:0000256" key="2">
    <source>
        <dbReference type="ARBA" id="ARBA00007330"/>
    </source>
</evidence>
<dbReference type="GO" id="GO:0046168">
    <property type="term" value="P:glycerol-3-phosphate catabolic process"/>
    <property type="evidence" value="ECO:0007669"/>
    <property type="project" value="TreeGrafter"/>
</dbReference>
<dbReference type="KEGG" id="nar:Saro_0085"/>
<dbReference type="Pfam" id="PF01266">
    <property type="entry name" value="DAO"/>
    <property type="match status" value="1"/>
</dbReference>
<dbReference type="InterPro" id="IPR038299">
    <property type="entry name" value="DAO_C_sf"/>
</dbReference>
<dbReference type="eggNOG" id="COG0578">
    <property type="taxonomic scope" value="Bacteria"/>
</dbReference>
<dbReference type="EMBL" id="CP000248">
    <property type="protein sequence ID" value="ABD24534.1"/>
    <property type="molecule type" value="Genomic_DNA"/>
</dbReference>
<dbReference type="RefSeq" id="WP_011443748.1">
    <property type="nucleotide sequence ID" value="NC_007794.1"/>
</dbReference>
<dbReference type="PRINTS" id="PR01001">
    <property type="entry name" value="FADG3PDH"/>
</dbReference>
<dbReference type="EC" id="1.1.5.3" evidence="8"/>
<proteinExistence type="inferred from homology"/>
<keyword evidence="5 8" id="KW-0560">Oxidoreductase</keyword>
<dbReference type="InterPro" id="IPR036188">
    <property type="entry name" value="FAD/NAD-bd_sf"/>
</dbReference>
<evidence type="ECO:0000313" key="9">
    <source>
        <dbReference type="Proteomes" id="UP000009134"/>
    </source>
</evidence>
<dbReference type="AlphaFoldDB" id="Q2GC89"/>
<evidence type="ECO:0000259" key="7">
    <source>
        <dbReference type="Pfam" id="PF16901"/>
    </source>
</evidence>
<dbReference type="Pfam" id="PF16901">
    <property type="entry name" value="DAO_C"/>
    <property type="match status" value="1"/>
</dbReference>
<evidence type="ECO:0000259" key="6">
    <source>
        <dbReference type="Pfam" id="PF01266"/>
    </source>
</evidence>